<evidence type="ECO:0000256" key="6">
    <source>
        <dbReference type="ARBA" id="ARBA00022763"/>
    </source>
</evidence>
<keyword evidence="10" id="KW-0067">ATP-binding</keyword>
<comment type="subcellular location">
    <subcellularLocation>
        <location evidence="1">Cytoplasm</location>
    </subcellularLocation>
</comment>
<keyword evidence="3" id="KW-0479">Metal-binding</keyword>
<protein>
    <recommendedName>
        <fullName evidence="15">UvrABC system protein A</fullName>
    </recommendedName>
    <alternativeName>
        <fullName evidence="16">Excinuclease ABC subunit A</fullName>
    </alternativeName>
</protein>
<evidence type="ECO:0000256" key="16">
    <source>
        <dbReference type="ARBA" id="ARBA00042156"/>
    </source>
</evidence>
<dbReference type="InterPro" id="IPR017871">
    <property type="entry name" value="ABC_transporter-like_CS"/>
</dbReference>
<evidence type="ECO:0000256" key="1">
    <source>
        <dbReference type="ARBA" id="ARBA00004496"/>
    </source>
</evidence>
<evidence type="ECO:0000256" key="12">
    <source>
        <dbReference type="ARBA" id="ARBA00023125"/>
    </source>
</evidence>
<evidence type="ECO:0000256" key="5">
    <source>
        <dbReference type="ARBA" id="ARBA00022741"/>
    </source>
</evidence>
<dbReference type="Gene3D" id="3.40.50.300">
    <property type="entry name" value="P-loop containing nucleotide triphosphate hydrolases"/>
    <property type="match status" value="2"/>
</dbReference>
<dbReference type="Gene3D" id="1.10.8.280">
    <property type="entry name" value="ABC transporter ATPase domain-like"/>
    <property type="match status" value="1"/>
</dbReference>
<dbReference type="PROSITE" id="PS50893">
    <property type="entry name" value="ABC_TRANSPORTER_2"/>
    <property type="match status" value="1"/>
</dbReference>
<evidence type="ECO:0000256" key="3">
    <source>
        <dbReference type="ARBA" id="ARBA00022723"/>
    </source>
</evidence>
<evidence type="ECO:0000256" key="2">
    <source>
        <dbReference type="ARBA" id="ARBA00022490"/>
    </source>
</evidence>
<proteinExistence type="inferred from homology"/>
<evidence type="ECO:0000256" key="10">
    <source>
        <dbReference type="ARBA" id="ARBA00022840"/>
    </source>
</evidence>
<evidence type="ECO:0000313" key="19">
    <source>
        <dbReference type="EMBL" id="QHC63004.1"/>
    </source>
</evidence>
<keyword evidence="6" id="KW-0227">DNA damage</keyword>
<dbReference type="Pfam" id="PF17755">
    <property type="entry name" value="UvrA_DNA-bind"/>
    <property type="match status" value="1"/>
</dbReference>
<dbReference type="InterPro" id="IPR027417">
    <property type="entry name" value="P-loop_NTPase"/>
</dbReference>
<keyword evidence="12" id="KW-0238">DNA-binding</keyword>
<evidence type="ECO:0000259" key="18">
    <source>
        <dbReference type="PROSITE" id="PS50893"/>
    </source>
</evidence>
<reference evidence="20" key="1">
    <citation type="submission" date="2019-12" db="EMBL/GenBank/DDBJ databases">
        <title>Complete and draft genome sequences of new strains and members of some known species of the genus Rathayibacter isolated from plants.</title>
        <authorList>
            <person name="Tarlachkov S.V."/>
            <person name="Starodumova I.P."/>
            <person name="Dorofeeva L.V."/>
            <person name="Prisyazhnaya N.V."/>
            <person name="Leyn S."/>
            <person name="Zlamal J."/>
            <person name="Elan M."/>
            <person name="Osterman A.L."/>
            <person name="Nadler S."/>
            <person name="Subbotin S.A."/>
            <person name="Evtushenko L.I."/>
        </authorList>
    </citation>
    <scope>NUCLEOTIDE SEQUENCE [LARGE SCALE GENOMIC DNA]</scope>
    <source>
        <strain evidence="20">VKM Ac-2802</strain>
    </source>
</reference>
<keyword evidence="20" id="KW-1185">Reference proteome</keyword>
<evidence type="ECO:0000256" key="4">
    <source>
        <dbReference type="ARBA" id="ARBA00022737"/>
    </source>
</evidence>
<keyword evidence="5" id="KW-0547">Nucleotide-binding</keyword>
<keyword evidence="4" id="KW-0677">Repeat</keyword>
<keyword evidence="9" id="KW-0862">Zinc</keyword>
<dbReference type="SMART" id="SM00382">
    <property type="entry name" value="AAA"/>
    <property type="match status" value="2"/>
</dbReference>
<evidence type="ECO:0000256" key="13">
    <source>
        <dbReference type="ARBA" id="ARBA00023204"/>
    </source>
</evidence>
<sequence>MTARTPDDHRLDRVRVRGARENNLRDVDVDIPRDALVAFTGVSGSGKSSLAFGTLYAEAQRRYFESVAPYARRLIDQVGVPDVDAIDGLPPAVALPQRRSGGSARSTLGSATTLSSVVRMVFSRVGTYPEGAPMLLAEDFSANTVQGACPACHGIGRVYDVPEELMVPDDSLSIRDGALAAWPTAWHGKQLRDSLISLGYDIDVPWRTLPAEEREWILYTQESPQVPVWTDRGPAEVRAAVAAGAEPRYMSTFLGVKRYVMDTFAGSKSARMRERAATFLVSVACPDCHGKRVKPEALAVSFEGFDITELSALPLEELAALLARVLERDWVPVGGGPLAPETRLAAQRLVSDLLGRMAPIVDLGLGYLSLDRSTPTLSSGELQRMRLATQVLSRLFGVVFVLDEPSTGLHPADTEALLGILRALKDSGNTVFFVEHSLDVIREADWIVDIGPAAGSGGGTVVYSGELDGLREAGESITRRYLFPETAEPTPPLPARRTLDAQVRLVDVARNNLRGLDVSFPLGALTAVTGVSGSGKSTLVNRALPDLLRASLQADLAGESPEPDESSSDDPLLDADSGVTTGSATGPAERLRRVVQVGQTPIGRTSRSNVATYTGLFDRVRALFAATPEAKRRRYGAGRFSFNMPSGRCPVCKGEGTMEVELLFLPTVQAPCTECGGTRYNAETLEVTWGGRSIAEVLALSVTEAREVFAEETEIGRHLDALLDVGLGYVALGQPAPELSGGEAQRVKLASELRRAQRGDTLYLLDEPTSGLHPADADRLLGHLQHLVDAGNTVIVVEHDMRIVADADWVIDLGPGAGDAGGAIVATGTPEQVARAEGSRTAPYLLAALERRS</sequence>
<evidence type="ECO:0000256" key="7">
    <source>
        <dbReference type="ARBA" id="ARBA00022769"/>
    </source>
</evidence>
<name>A0ABX6GZQ3_9MICO</name>
<feature type="compositionally biased region" description="Acidic residues" evidence="17">
    <location>
        <begin position="561"/>
        <end position="573"/>
    </location>
</feature>
<organism evidence="19 20">
    <name type="scientific">Rathayibacter festucae</name>
    <dbReference type="NCBI Taxonomy" id="110937"/>
    <lineage>
        <taxon>Bacteria</taxon>
        <taxon>Bacillati</taxon>
        <taxon>Actinomycetota</taxon>
        <taxon>Actinomycetes</taxon>
        <taxon>Micrococcales</taxon>
        <taxon>Microbacteriaceae</taxon>
        <taxon>Rathayibacter</taxon>
    </lineage>
</organism>
<comment type="similarity">
    <text evidence="14">Belongs to the ABC transporter superfamily. UvrA family.</text>
</comment>
<evidence type="ECO:0000256" key="8">
    <source>
        <dbReference type="ARBA" id="ARBA00022771"/>
    </source>
</evidence>
<feature type="region of interest" description="Disordered" evidence="17">
    <location>
        <begin position="556"/>
        <end position="587"/>
    </location>
</feature>
<evidence type="ECO:0000256" key="17">
    <source>
        <dbReference type="SAM" id="MobiDB-lite"/>
    </source>
</evidence>
<dbReference type="InterPro" id="IPR003593">
    <property type="entry name" value="AAA+_ATPase"/>
</dbReference>
<dbReference type="InterPro" id="IPR041552">
    <property type="entry name" value="UvrA_DNA-bd"/>
</dbReference>
<keyword evidence="2" id="KW-0963">Cytoplasm</keyword>
<evidence type="ECO:0000256" key="9">
    <source>
        <dbReference type="ARBA" id="ARBA00022833"/>
    </source>
</evidence>
<dbReference type="Proteomes" id="UP000464597">
    <property type="component" value="Chromosome"/>
</dbReference>
<keyword evidence="8" id="KW-0863">Zinc-finger</keyword>
<evidence type="ECO:0000256" key="11">
    <source>
        <dbReference type="ARBA" id="ARBA00022881"/>
    </source>
</evidence>
<gene>
    <name evidence="19" type="ORF">GSU69_10130</name>
</gene>
<dbReference type="PROSITE" id="PS00211">
    <property type="entry name" value="ABC_TRANSPORTER_1"/>
    <property type="match status" value="2"/>
</dbReference>
<dbReference type="RefSeq" id="WP_159422905.1">
    <property type="nucleotide sequence ID" value="NZ_CP047180.1"/>
</dbReference>
<evidence type="ECO:0000256" key="14">
    <source>
        <dbReference type="ARBA" id="ARBA00038000"/>
    </source>
</evidence>
<keyword evidence="13" id="KW-0234">DNA repair</keyword>
<feature type="domain" description="ABC transporter" evidence="18">
    <location>
        <begin position="496"/>
        <end position="846"/>
    </location>
</feature>
<dbReference type="PANTHER" id="PTHR43152">
    <property type="entry name" value="UVRABC SYSTEM PROTEIN A"/>
    <property type="match status" value="1"/>
</dbReference>
<dbReference type="Gene3D" id="1.20.1580.10">
    <property type="entry name" value="ABC transporter ATPase like domain"/>
    <property type="match status" value="2"/>
</dbReference>
<evidence type="ECO:0000313" key="20">
    <source>
        <dbReference type="Proteomes" id="UP000464597"/>
    </source>
</evidence>
<dbReference type="PANTHER" id="PTHR43152:SF1">
    <property type="entry name" value="UVRA PROTEIN"/>
    <property type="match status" value="1"/>
</dbReference>
<accession>A0ABX6GZQ3</accession>
<keyword evidence="7" id="KW-0228">DNA excision</keyword>
<evidence type="ECO:0000256" key="15">
    <source>
        <dbReference type="ARBA" id="ARBA00039316"/>
    </source>
</evidence>
<dbReference type="SUPFAM" id="SSF52540">
    <property type="entry name" value="P-loop containing nucleoside triphosphate hydrolases"/>
    <property type="match status" value="2"/>
</dbReference>
<keyword evidence="11" id="KW-0267">Excision nuclease</keyword>
<dbReference type="EMBL" id="CP047180">
    <property type="protein sequence ID" value="QHC63004.1"/>
    <property type="molecule type" value="Genomic_DNA"/>
</dbReference>
<dbReference type="InterPro" id="IPR003439">
    <property type="entry name" value="ABC_transporter-like_ATP-bd"/>
</dbReference>